<dbReference type="Proteomes" id="UP001281761">
    <property type="component" value="Unassembled WGS sequence"/>
</dbReference>
<comment type="caution">
    <text evidence="6">The sequence shown here is derived from an EMBL/GenBank/DDBJ whole genome shotgun (WGS) entry which is preliminary data.</text>
</comment>
<feature type="chain" id="PRO_5047051959" description="Tyrosine-protein kinase ephrin type A/B receptor-like domain-containing protein" evidence="5">
    <location>
        <begin position="17"/>
        <end position="1379"/>
    </location>
</feature>
<name>A0ABQ9X3M8_9EUKA</name>
<dbReference type="InterPro" id="IPR009030">
    <property type="entry name" value="Growth_fac_rcpt_cys_sf"/>
</dbReference>
<evidence type="ECO:0000256" key="1">
    <source>
        <dbReference type="ARBA" id="ARBA00022441"/>
    </source>
</evidence>
<evidence type="ECO:0000256" key="4">
    <source>
        <dbReference type="SAM" id="Phobius"/>
    </source>
</evidence>
<gene>
    <name evidence="6" type="ORF">BLNAU_18639</name>
</gene>
<feature type="transmembrane region" description="Helical" evidence="4">
    <location>
        <begin position="909"/>
        <end position="929"/>
    </location>
</feature>
<dbReference type="SMART" id="SM01411">
    <property type="entry name" value="Ephrin_rec_like"/>
    <property type="match status" value="2"/>
</dbReference>
<dbReference type="EMBL" id="JARBJD010000229">
    <property type="protein sequence ID" value="KAK2946388.1"/>
    <property type="molecule type" value="Genomic_DNA"/>
</dbReference>
<evidence type="ECO:0000256" key="2">
    <source>
        <dbReference type="ARBA" id="ARBA00022737"/>
    </source>
</evidence>
<dbReference type="Pfam" id="PF24681">
    <property type="entry name" value="Kelch_KLHDC2_KLHL20_DRC7"/>
    <property type="match status" value="2"/>
</dbReference>
<feature type="region of interest" description="Disordered" evidence="3">
    <location>
        <begin position="1301"/>
        <end position="1379"/>
    </location>
</feature>
<sequence>MIQKFVVLWVFHLLQCGDITIGPTPEQPTTGAPPYPRQKSIFHRLNESHHIVYGGLDQTRKIMNDVFFISLKDDIKWVPMIIHGRRFPEPRTDCAHWMIDEKLYIWGGASATSLLSDLWVLDFEQQEWTKMTQSSTIPSPRQAPSIVTDGSTIYLFGGRSRRALQNDLWKLVISGNTGTWMLIEQNPTGTAPSPFESSGMYLSGSTICVFGGSSTDNPNEFAVFSHPTSGTTWTKMTLQSANFLSTSSILSNLNYPHTNNSNDAINTQYPSRTDPISFSPSGQYPFNFDPLFSTPEPNQITALAPRAFTAWTCNAVDKQCFGFGGHAPGNREKPIEEILALDFIDLGSHSVSYQVRTSFRENRVATSSSNKDDLDHSSSSTQQISTLYSSFSNADSSPLNRYSCAVDSTYDSKTFFLYGGVREDSTNGELVKVDMNTNPPTSTLLTDAISDVPTARVNHRSVAAFGKVWVFGGQDENGMLLNDLYSYSPTTKTWQQHINTDTVFPTPREDFSFCEHAGNLIVFGGRGVDSDGGISPLHDLWMYSIDKNEWTEVHPIGTDAPFGVKGAAVLILHQCLIVFGGRLADESVSNEIWEYSMVKTRWTKLESTFKTNVLETSSTTFSTEPVLTAREDAVIYTKSVMIDEEKRDLLLICGGVGEAYQTILDVDRVILASESAADQRFILTTPFTFEADQFTTTPIGYRGCSVLVEDGIVSMGGLDGDDLRIFWTYWKVGRLTLGSSDTQFVTEPASGRISSGSVALIGREVFMFGGSVSEGTSASNSRFHNRLFVSTLQPTFPCSPGTYQSSSSSTCSLAPRGSFVSSYGSSSPIQCHPGTVSVFSGASRGYHCVSCPAGTYAPTAGATECLPCSDPNGWCPVGSRTNNASIPTEPDGMSARVKEFQTLDNIQDWLLIGPYLGGFVLGIVVASILRCCPCLKKWFWKLDLLDGYHHTQVNRVTRVSEKVLRKSVLGACVFIVFICFTVGTITTVLLEFFLNNKTETISTLVELSLPANEEMKKMETDFAEIGLVLLQMNRACTTDDVKAVEDGKMGFEVEGSECNPEIGVTLKRINTDATPNITCSLLSSNTTLRDPTVDCLVRLNLTSLSFAFDGSSVDPSISFSVSDDEASAYGFAAYMRAETNREKNPLDANSSISGQGAFILDDKGRMFKGPDPTVFNFDLMRSQYKAADNEQFYGLFISKVDVEAGTTSDFDEIYSKFGLEVQLLFEKDPSVILVERVYRTKVAELFATLFSTAMGFMGAFGALVAGGEKLQTINLKPCRCCCQLFKEDMDYLKADNERLLGSQSSGSSNSEMDELAFTSTTPRKETSLLGNRTVEDDDEEEEKQERENETIFIKAVNDPPPKNSILFGTSQSIVPPGHF</sequence>
<reference evidence="6 7" key="1">
    <citation type="journal article" date="2022" name="bioRxiv">
        <title>Genomics of Preaxostyla Flagellates Illuminates Evolutionary Transitions and the Path Towards Mitochondrial Loss.</title>
        <authorList>
            <person name="Novak L.V.F."/>
            <person name="Treitli S.C."/>
            <person name="Pyrih J."/>
            <person name="Halakuc P."/>
            <person name="Pipaliya S.V."/>
            <person name="Vacek V."/>
            <person name="Brzon O."/>
            <person name="Soukal P."/>
            <person name="Eme L."/>
            <person name="Dacks J.B."/>
            <person name="Karnkowska A."/>
            <person name="Elias M."/>
            <person name="Hampl V."/>
        </authorList>
    </citation>
    <scope>NUCLEOTIDE SEQUENCE [LARGE SCALE GENOMIC DNA]</scope>
    <source>
        <strain evidence="6">NAU3</strain>
        <tissue evidence="6">Gut</tissue>
    </source>
</reference>
<dbReference type="PANTHER" id="PTHR46093:SF18">
    <property type="entry name" value="FIBRONECTIN TYPE-III DOMAIN-CONTAINING PROTEIN"/>
    <property type="match status" value="1"/>
</dbReference>
<feature type="signal peptide" evidence="5">
    <location>
        <begin position="1"/>
        <end position="16"/>
    </location>
</feature>
<keyword evidence="4" id="KW-0472">Membrane</keyword>
<dbReference type="PANTHER" id="PTHR46093">
    <property type="entry name" value="ACYL-COA-BINDING DOMAIN-CONTAINING PROTEIN 5"/>
    <property type="match status" value="1"/>
</dbReference>
<keyword evidence="2" id="KW-0677">Repeat</keyword>
<evidence type="ECO:0008006" key="8">
    <source>
        <dbReference type="Google" id="ProtNLM"/>
    </source>
</evidence>
<keyword evidence="4" id="KW-1133">Transmembrane helix</keyword>
<dbReference type="SUPFAM" id="SSF57184">
    <property type="entry name" value="Growth factor receptor domain"/>
    <property type="match status" value="1"/>
</dbReference>
<evidence type="ECO:0000256" key="3">
    <source>
        <dbReference type="SAM" id="MobiDB-lite"/>
    </source>
</evidence>
<protein>
    <recommendedName>
        <fullName evidence="8">Tyrosine-protein kinase ephrin type A/B receptor-like domain-containing protein</fullName>
    </recommendedName>
</protein>
<dbReference type="Gene3D" id="2.120.10.80">
    <property type="entry name" value="Kelch-type beta propeller"/>
    <property type="match status" value="3"/>
</dbReference>
<accession>A0ABQ9X3M8</accession>
<keyword evidence="1" id="KW-0880">Kelch repeat</keyword>
<evidence type="ECO:0000256" key="5">
    <source>
        <dbReference type="SAM" id="SignalP"/>
    </source>
</evidence>
<feature type="compositionally biased region" description="Low complexity" evidence="3">
    <location>
        <begin position="1301"/>
        <end position="1310"/>
    </location>
</feature>
<dbReference type="InterPro" id="IPR015915">
    <property type="entry name" value="Kelch-typ_b-propeller"/>
</dbReference>
<organism evidence="6 7">
    <name type="scientific">Blattamonas nauphoetae</name>
    <dbReference type="NCBI Taxonomy" id="2049346"/>
    <lineage>
        <taxon>Eukaryota</taxon>
        <taxon>Metamonada</taxon>
        <taxon>Preaxostyla</taxon>
        <taxon>Oxymonadida</taxon>
        <taxon>Blattamonas</taxon>
    </lineage>
</organism>
<proteinExistence type="predicted"/>
<keyword evidence="5" id="KW-0732">Signal</keyword>
<keyword evidence="4" id="KW-0812">Transmembrane</keyword>
<dbReference type="SUPFAM" id="SSF117281">
    <property type="entry name" value="Kelch motif"/>
    <property type="match status" value="2"/>
</dbReference>
<feature type="transmembrane region" description="Helical" evidence="4">
    <location>
        <begin position="968"/>
        <end position="994"/>
    </location>
</feature>
<evidence type="ECO:0000313" key="6">
    <source>
        <dbReference type="EMBL" id="KAK2946388.1"/>
    </source>
</evidence>
<keyword evidence="7" id="KW-1185">Reference proteome</keyword>
<evidence type="ECO:0000313" key="7">
    <source>
        <dbReference type="Proteomes" id="UP001281761"/>
    </source>
</evidence>